<keyword evidence="4" id="KW-0378">Hydrolase</keyword>
<dbReference type="Pfam" id="PF01026">
    <property type="entry name" value="TatD_DNase"/>
    <property type="match status" value="1"/>
</dbReference>
<dbReference type="PANTHER" id="PTHR10060:SF15">
    <property type="entry name" value="DEOXYRIBONUCLEASE TATDN1"/>
    <property type="match status" value="1"/>
</dbReference>
<accession>A0A875S322</accession>
<reference evidence="5" key="1">
    <citation type="submission" date="2020-10" db="EMBL/GenBank/DDBJ databases">
        <authorList>
            <person name="Roach M.J.R."/>
        </authorList>
    </citation>
    <scope>NUCLEOTIDE SEQUENCE</scope>
    <source>
        <strain evidence="5">CBS 1945</strain>
    </source>
</reference>
<dbReference type="GO" id="GO:0005829">
    <property type="term" value="C:cytosol"/>
    <property type="evidence" value="ECO:0007669"/>
    <property type="project" value="TreeGrafter"/>
</dbReference>
<gene>
    <name evidence="5" type="ORF">FOA43_001533</name>
</gene>
<dbReference type="Proteomes" id="UP000662931">
    <property type="component" value="Chromosome 1"/>
</dbReference>
<evidence type="ECO:0000256" key="3">
    <source>
        <dbReference type="ARBA" id="ARBA00022723"/>
    </source>
</evidence>
<dbReference type="InterPro" id="IPR018228">
    <property type="entry name" value="DNase_TatD-rel_CS"/>
</dbReference>
<name>A0A875S322_EENNA</name>
<dbReference type="PANTHER" id="PTHR10060">
    <property type="entry name" value="TATD FAMILY DEOXYRIBONUCLEASE"/>
    <property type="match status" value="1"/>
</dbReference>
<dbReference type="Gene3D" id="3.20.20.140">
    <property type="entry name" value="Metal-dependent hydrolases"/>
    <property type="match status" value="1"/>
</dbReference>
<dbReference type="GO" id="GO:0046872">
    <property type="term" value="F:metal ion binding"/>
    <property type="evidence" value="ECO:0007669"/>
    <property type="project" value="UniProtKB-KW"/>
</dbReference>
<keyword evidence="2" id="KW-0540">Nuclease</keyword>
<sequence length="376" mass="43645">MRVVSGVVHRFEKLKPKMSTYIPRYYDVGMNFSDDMFRGIYRDKPKHHNDMDEILQRAKTFHVEKMLLTGSSLMESRWTLQQALKYKEEGLEDDDGLKMYPQLAATVGVHPCTVMEFEDNPESHLSQLRNLITEYSHTGLIRAIGEIGLDYDRLNYAPADKQRVYFELQLKLACEFDLPLFLHMRSACDDFLDILIPFIDHTRDDGLELKNKNCLVHSFSGTSQDLDRILQHKSLRVSVNGCSLKTEENCRVASQIPLERLLLETDAPWCEIKRTHWSYQYLTKCPSTFYPVDYNAEPLGREQPGTLHDFLRVPVLKPEKLDQFFLRKQYAFPPLVKGRNEPCMIGFVAQVMSRLKNCDPDKLIEACYKNSEALFG</sequence>
<dbReference type="GO" id="GO:0008296">
    <property type="term" value="F:3'-5'-DNA exonuclease activity"/>
    <property type="evidence" value="ECO:0007669"/>
    <property type="project" value="TreeGrafter"/>
</dbReference>
<dbReference type="AlphaFoldDB" id="A0A875S322"/>
<dbReference type="GeneID" id="62194934"/>
<evidence type="ECO:0000313" key="5">
    <source>
        <dbReference type="EMBL" id="QPG74209.1"/>
    </source>
</evidence>
<dbReference type="SUPFAM" id="SSF51556">
    <property type="entry name" value="Metallo-dependent hydrolases"/>
    <property type="match status" value="1"/>
</dbReference>
<dbReference type="OrthoDB" id="6079689at2759"/>
<evidence type="ECO:0000256" key="4">
    <source>
        <dbReference type="ARBA" id="ARBA00022801"/>
    </source>
</evidence>
<dbReference type="InterPro" id="IPR032466">
    <property type="entry name" value="Metal_Hydrolase"/>
</dbReference>
<dbReference type="RefSeq" id="XP_038777774.1">
    <property type="nucleotide sequence ID" value="XM_038921846.1"/>
</dbReference>
<dbReference type="KEGG" id="bnn:FOA43_001533"/>
<proteinExistence type="inferred from homology"/>
<dbReference type="InterPro" id="IPR001130">
    <property type="entry name" value="TatD-like"/>
</dbReference>
<organism evidence="5 6">
    <name type="scientific">Eeniella nana</name>
    <name type="common">Yeast</name>
    <name type="synonym">Brettanomyces nanus</name>
    <dbReference type="NCBI Taxonomy" id="13502"/>
    <lineage>
        <taxon>Eukaryota</taxon>
        <taxon>Fungi</taxon>
        <taxon>Dikarya</taxon>
        <taxon>Ascomycota</taxon>
        <taxon>Saccharomycotina</taxon>
        <taxon>Pichiomycetes</taxon>
        <taxon>Pichiales</taxon>
        <taxon>Pichiaceae</taxon>
        <taxon>Brettanomyces</taxon>
    </lineage>
</organism>
<evidence type="ECO:0000256" key="1">
    <source>
        <dbReference type="ARBA" id="ARBA00009275"/>
    </source>
</evidence>
<comment type="similarity">
    <text evidence="1">Belongs to the metallo-dependent hydrolases superfamily. TatD-type hydrolase family.</text>
</comment>
<dbReference type="PROSITE" id="PS01090">
    <property type="entry name" value="TATD_2"/>
    <property type="match status" value="1"/>
</dbReference>
<keyword evidence="3" id="KW-0479">Metal-binding</keyword>
<dbReference type="PROSITE" id="PS01091">
    <property type="entry name" value="TATD_3"/>
    <property type="match status" value="1"/>
</dbReference>
<keyword evidence="6" id="KW-1185">Reference proteome</keyword>
<evidence type="ECO:0000313" key="6">
    <source>
        <dbReference type="Proteomes" id="UP000662931"/>
    </source>
</evidence>
<evidence type="ECO:0000256" key="2">
    <source>
        <dbReference type="ARBA" id="ARBA00022722"/>
    </source>
</evidence>
<dbReference type="CDD" id="cd01310">
    <property type="entry name" value="TatD_DNAse"/>
    <property type="match status" value="1"/>
</dbReference>
<dbReference type="EMBL" id="CP064812">
    <property type="protein sequence ID" value="QPG74209.1"/>
    <property type="molecule type" value="Genomic_DNA"/>
</dbReference>
<protein>
    <submittedName>
        <fullName evidence="5">Uncharacterized protein</fullName>
    </submittedName>
</protein>
<dbReference type="InterPro" id="IPR050891">
    <property type="entry name" value="TatD-type_Hydrolase"/>
</dbReference>